<dbReference type="RefSeq" id="XP_013232258.1">
    <property type="nucleotide sequence ID" value="XM_013376804.1"/>
</dbReference>
<dbReference type="PROSITE" id="PS50022">
    <property type="entry name" value="FA58C_3"/>
    <property type="match status" value="1"/>
</dbReference>
<dbReference type="InterPro" id="IPR000421">
    <property type="entry name" value="FA58C"/>
</dbReference>
<dbReference type="Gene3D" id="2.60.120.260">
    <property type="entry name" value="Galactose-binding domain-like"/>
    <property type="match status" value="1"/>
</dbReference>
<dbReference type="EMBL" id="HG675628">
    <property type="protein sequence ID" value="CDJ41508.1"/>
    <property type="molecule type" value="Genomic_DNA"/>
</dbReference>
<dbReference type="OrthoDB" id="347648at2759"/>
<dbReference type="SUPFAM" id="SSF49785">
    <property type="entry name" value="Galactose-binding domain-like"/>
    <property type="match status" value="1"/>
</dbReference>
<feature type="domain" description="F5/8 type C" evidence="1">
    <location>
        <begin position="252"/>
        <end position="345"/>
    </location>
</feature>
<name>U6KX55_EIMTE</name>
<evidence type="ECO:0000313" key="3">
    <source>
        <dbReference type="Proteomes" id="UP000030747"/>
    </source>
</evidence>
<accession>U6KX55</accession>
<dbReference type="Proteomes" id="UP000030747">
    <property type="component" value="Unassembled WGS sequence"/>
</dbReference>
<keyword evidence="3" id="KW-1185">Reference proteome</keyword>
<protein>
    <recommendedName>
        <fullName evidence="1">F5/8 type C domain-containing protein</fullName>
    </recommendedName>
</protein>
<dbReference type="VEuPathDB" id="ToxoDB:ETH_00007180"/>
<evidence type="ECO:0000259" key="1">
    <source>
        <dbReference type="PROSITE" id="PS50022"/>
    </source>
</evidence>
<gene>
    <name evidence="2" type="ORF">ETH_00007180</name>
</gene>
<dbReference type="Pfam" id="PF00754">
    <property type="entry name" value="F5_F8_type_C"/>
    <property type="match status" value="1"/>
</dbReference>
<dbReference type="PROSITE" id="PS50231">
    <property type="entry name" value="RICIN_B_LECTIN"/>
    <property type="match status" value="1"/>
</dbReference>
<evidence type="ECO:0000313" key="2">
    <source>
        <dbReference type="EMBL" id="CDJ41508.1"/>
    </source>
</evidence>
<dbReference type="AlphaFoldDB" id="U6KX55"/>
<proteinExistence type="predicted"/>
<reference evidence="2" key="2">
    <citation type="submission" date="2013-10" db="EMBL/GenBank/DDBJ databases">
        <authorList>
            <person name="Aslett M."/>
        </authorList>
    </citation>
    <scope>NUCLEOTIDE SEQUENCE [LARGE SCALE GENOMIC DNA]</scope>
    <source>
        <strain evidence="2">Houghton</strain>
    </source>
</reference>
<sequence length="345" mass="37087">MPLQLLRLETALKLPGRFSRGPATGLALEITQLTNKVDARKHEISASLTAFFPSVAWSGTLEVPGKLKGVRIRWEYAPQVCTEFLFVCAGLARDSLLRSRCRKCKYQRLLTARTSSSQCLGGRLQALAVEGGKMNKEGSRVVLSPCEDAIALGDGRELWLTNPQGQIVSARSHPPQCLVLQGGDPTGKWRCGEADLNLLRISSWTSDGGTVSLSKCSRALEEGDGRSSWAFQANSQLRLAKGGSWCMTQKNVNGSTAGLADLIAGSAATAEASSSADEAHGPQKAVDRDTNTSWASELFEESDEFPVTLDIDIGKVVRLAAARIEWEQPALAYSIQASVDGAAYM</sequence>
<reference evidence="2" key="1">
    <citation type="submission" date="2013-10" db="EMBL/GenBank/DDBJ databases">
        <title>Genomic analysis of the causative agents of coccidiosis in chickens.</title>
        <authorList>
            <person name="Reid A.J."/>
            <person name="Blake D."/>
            <person name="Billington K."/>
            <person name="Browne H."/>
            <person name="Dunn M."/>
            <person name="Hung S."/>
            <person name="Kawahara F."/>
            <person name="Miranda-Saavedra D."/>
            <person name="Mourier T."/>
            <person name="Nagra H."/>
            <person name="Otto T.D."/>
            <person name="Rawlings N."/>
            <person name="Sanchez A."/>
            <person name="Sanders M."/>
            <person name="Subramaniam C."/>
            <person name="Tay Y."/>
            <person name="Dear P."/>
            <person name="Doerig C."/>
            <person name="Gruber A."/>
            <person name="Parkinson J."/>
            <person name="Shirley M."/>
            <person name="Wan K.L."/>
            <person name="Berriman M."/>
            <person name="Tomley F."/>
            <person name="Pain A."/>
        </authorList>
    </citation>
    <scope>NUCLEOTIDE SEQUENCE [LARGE SCALE GENOMIC DNA]</scope>
    <source>
        <strain evidence="2">Houghton</strain>
    </source>
</reference>
<dbReference type="VEuPathDB" id="ToxoDB:ETH2_0906500"/>
<dbReference type="GeneID" id="25250638"/>
<dbReference type="InterPro" id="IPR008979">
    <property type="entry name" value="Galactose-bd-like_sf"/>
</dbReference>
<organism evidence="2 3">
    <name type="scientific">Eimeria tenella</name>
    <name type="common">Coccidian parasite</name>
    <dbReference type="NCBI Taxonomy" id="5802"/>
    <lineage>
        <taxon>Eukaryota</taxon>
        <taxon>Sar</taxon>
        <taxon>Alveolata</taxon>
        <taxon>Apicomplexa</taxon>
        <taxon>Conoidasida</taxon>
        <taxon>Coccidia</taxon>
        <taxon>Eucoccidiorida</taxon>
        <taxon>Eimeriorina</taxon>
        <taxon>Eimeriidae</taxon>
        <taxon>Eimeria</taxon>
    </lineage>
</organism>